<accession>A0A165QW01</accession>
<keyword evidence="3" id="KW-1185">Reference proteome</keyword>
<evidence type="ECO:0000313" key="2">
    <source>
        <dbReference type="EMBL" id="KZW04144.1"/>
    </source>
</evidence>
<gene>
    <name evidence="2" type="ORF">EXIGLDRAFT_758444</name>
</gene>
<evidence type="ECO:0000313" key="3">
    <source>
        <dbReference type="Proteomes" id="UP000077266"/>
    </source>
</evidence>
<dbReference type="Proteomes" id="UP000077266">
    <property type="component" value="Unassembled WGS sequence"/>
</dbReference>
<evidence type="ECO:0000256" key="1">
    <source>
        <dbReference type="SAM" id="MobiDB-lite"/>
    </source>
</evidence>
<protein>
    <submittedName>
        <fullName evidence="2">Uncharacterized protein</fullName>
    </submittedName>
</protein>
<dbReference type="STRING" id="1314781.A0A165QW01"/>
<dbReference type="OrthoDB" id="9995831at2759"/>
<dbReference type="EMBL" id="KV425882">
    <property type="protein sequence ID" value="KZW04144.1"/>
    <property type="molecule type" value="Genomic_DNA"/>
</dbReference>
<sequence>MSSLPFPTLRNESRADLTLTRDRSSWISTTRSSAVEVHDIVYGAADSDAPASVLDRLASSFDAGLQYENPMITASSREIISDIHFLTKQLAELDVPRPKAMLATLFGKRSEAGEPWFQASRVWSELGDICESESFDDNRISIIEHTIHIVLLPQLHTMATPGADPHPPPSPTLDVMSTASLPSSLFAAAQQPAQPVLSLAGGRVQLPSPLHFKLRVTTRLSFNEAGRITRHRDIWDVRDFIALAPGMGTVQAVTTRLAGFALSAAAWALGHETRSGDARPVRASLPDPASSKQARDANLLGLNGVPQEGA</sequence>
<reference evidence="2 3" key="1">
    <citation type="journal article" date="2016" name="Mol. Biol. Evol.">
        <title>Comparative Genomics of Early-Diverging Mushroom-Forming Fungi Provides Insights into the Origins of Lignocellulose Decay Capabilities.</title>
        <authorList>
            <person name="Nagy L.G."/>
            <person name="Riley R."/>
            <person name="Tritt A."/>
            <person name="Adam C."/>
            <person name="Daum C."/>
            <person name="Floudas D."/>
            <person name="Sun H."/>
            <person name="Yadav J.S."/>
            <person name="Pangilinan J."/>
            <person name="Larsson K.H."/>
            <person name="Matsuura K."/>
            <person name="Barry K."/>
            <person name="Labutti K."/>
            <person name="Kuo R."/>
            <person name="Ohm R.A."/>
            <person name="Bhattacharya S.S."/>
            <person name="Shirouzu T."/>
            <person name="Yoshinaga Y."/>
            <person name="Martin F.M."/>
            <person name="Grigoriev I.V."/>
            <person name="Hibbett D.S."/>
        </authorList>
    </citation>
    <scope>NUCLEOTIDE SEQUENCE [LARGE SCALE GENOMIC DNA]</scope>
    <source>
        <strain evidence="2 3">HHB12029</strain>
    </source>
</reference>
<name>A0A165QW01_EXIGL</name>
<feature type="region of interest" description="Disordered" evidence="1">
    <location>
        <begin position="276"/>
        <end position="310"/>
    </location>
</feature>
<proteinExistence type="predicted"/>
<dbReference type="AlphaFoldDB" id="A0A165QW01"/>
<organism evidence="2 3">
    <name type="scientific">Exidia glandulosa HHB12029</name>
    <dbReference type="NCBI Taxonomy" id="1314781"/>
    <lineage>
        <taxon>Eukaryota</taxon>
        <taxon>Fungi</taxon>
        <taxon>Dikarya</taxon>
        <taxon>Basidiomycota</taxon>
        <taxon>Agaricomycotina</taxon>
        <taxon>Agaricomycetes</taxon>
        <taxon>Auriculariales</taxon>
        <taxon>Exidiaceae</taxon>
        <taxon>Exidia</taxon>
    </lineage>
</organism>
<dbReference type="InParanoid" id="A0A165QW01"/>